<protein>
    <submittedName>
        <fullName evidence="1">WhiB family transcription factor</fullName>
    </submittedName>
</protein>
<organism evidence="1 2">
    <name type="scientific">Rhodococcus phage Reynauld</name>
    <dbReference type="NCBI Taxonomy" id="3062845"/>
    <lineage>
        <taxon>Viruses</taxon>
        <taxon>Duplodnaviria</taxon>
        <taxon>Heunggongvirae</taxon>
        <taxon>Uroviricota</taxon>
        <taxon>Caudoviricetes</taxon>
        <taxon>Caudoviricetes incertae sedis</taxon>
        <taxon>Reynauldvirus</taxon>
        <taxon>Reynauldvirus reynauld</taxon>
    </lineage>
</organism>
<keyword evidence="2" id="KW-1185">Reference proteome</keyword>
<reference evidence="1" key="1">
    <citation type="submission" date="2023-06" db="EMBL/GenBank/DDBJ databases">
        <authorList>
            <person name="DeJong R.J."/>
            <person name="Yoon E."/>
            <person name="Radersma M."/>
            <person name="Veenstra M."/>
            <person name="Churu J."/>
            <person name="Moleakunnel K."/>
            <person name="Weaver G."/>
            <person name="Hill E."/>
            <person name="Janvier A."/>
            <person name="Harlow L."/>
            <person name="Kramer C."/>
            <person name="Seinen K."/>
            <person name="Chen A."/>
            <person name="Minasian M."/>
            <person name="Doorn S."/>
            <person name="Dole C."/>
            <person name="Ramsey F."/>
            <person name="Nieze J."/>
            <person name="Baker A."/>
            <person name="Swierenga S."/>
            <person name="White A."/>
            <person name="Howland A."/>
            <person name="Ko C."/>
            <person name="Russell D.A."/>
            <person name="Jacobs-Sera D."/>
            <person name="Hatfull G.F."/>
        </authorList>
    </citation>
    <scope>NUCLEOTIDE SEQUENCE</scope>
</reference>
<dbReference type="Proteomes" id="UP001654496">
    <property type="component" value="Segment"/>
</dbReference>
<gene>
    <name evidence="1" type="primary">48</name>
    <name evidence="1" type="ORF">SEA_REYNAULD_48</name>
</gene>
<dbReference type="EMBL" id="OR159659">
    <property type="protein sequence ID" value="WKW85500.1"/>
    <property type="molecule type" value="Genomic_DNA"/>
</dbReference>
<sequence length="74" mass="8470">MELAACRGMAPRRRGEEDIFFPAKGRQDLARRAKAVCDTCPVTVQCDDHRNRTHSRWGIWNKTQGVTKRGKRTA</sequence>
<proteinExistence type="predicted"/>
<name>A0ACD4UKU5_9CAUD</name>
<accession>A0ACD4UKU5</accession>
<evidence type="ECO:0000313" key="2">
    <source>
        <dbReference type="Proteomes" id="UP001654496"/>
    </source>
</evidence>
<evidence type="ECO:0000313" key="1">
    <source>
        <dbReference type="EMBL" id="WKW85500.1"/>
    </source>
</evidence>